<evidence type="ECO:0000256" key="1">
    <source>
        <dbReference type="SAM" id="MobiDB-lite"/>
    </source>
</evidence>
<dbReference type="Proteomes" id="UP001215280">
    <property type="component" value="Unassembled WGS sequence"/>
</dbReference>
<feature type="compositionally biased region" description="Basic and acidic residues" evidence="1">
    <location>
        <begin position="243"/>
        <end position="252"/>
    </location>
</feature>
<organism evidence="2 3">
    <name type="scientific">Mycena maculata</name>
    <dbReference type="NCBI Taxonomy" id="230809"/>
    <lineage>
        <taxon>Eukaryota</taxon>
        <taxon>Fungi</taxon>
        <taxon>Dikarya</taxon>
        <taxon>Basidiomycota</taxon>
        <taxon>Agaricomycotina</taxon>
        <taxon>Agaricomycetes</taxon>
        <taxon>Agaricomycetidae</taxon>
        <taxon>Agaricales</taxon>
        <taxon>Marasmiineae</taxon>
        <taxon>Mycenaceae</taxon>
        <taxon>Mycena</taxon>
    </lineage>
</organism>
<feature type="compositionally biased region" description="Low complexity" evidence="1">
    <location>
        <begin position="34"/>
        <end position="50"/>
    </location>
</feature>
<dbReference type="EMBL" id="JARJLG010000028">
    <property type="protein sequence ID" value="KAJ7768065.1"/>
    <property type="molecule type" value="Genomic_DNA"/>
</dbReference>
<evidence type="ECO:0000313" key="3">
    <source>
        <dbReference type="Proteomes" id="UP001215280"/>
    </source>
</evidence>
<feature type="region of interest" description="Disordered" evidence="1">
    <location>
        <begin position="240"/>
        <end position="269"/>
    </location>
</feature>
<accession>A0AAD7JMF8</accession>
<dbReference type="AlphaFoldDB" id="A0AAD7JMF8"/>
<evidence type="ECO:0000313" key="2">
    <source>
        <dbReference type="EMBL" id="KAJ7768065.1"/>
    </source>
</evidence>
<protein>
    <submittedName>
        <fullName evidence="2">Uncharacterized protein</fullName>
    </submittedName>
</protein>
<proteinExistence type="predicted"/>
<feature type="compositionally biased region" description="Basic and acidic residues" evidence="1">
    <location>
        <begin position="314"/>
        <end position="323"/>
    </location>
</feature>
<gene>
    <name evidence="2" type="ORF">DFH07DRAFT_954626</name>
</gene>
<name>A0AAD7JMF8_9AGAR</name>
<feature type="region of interest" description="Disordered" evidence="1">
    <location>
        <begin position="34"/>
        <end position="65"/>
    </location>
</feature>
<comment type="caution">
    <text evidence="2">The sequence shown here is derived from an EMBL/GenBank/DDBJ whole genome shotgun (WGS) entry which is preliminary data.</text>
</comment>
<reference evidence="2" key="1">
    <citation type="submission" date="2023-03" db="EMBL/GenBank/DDBJ databases">
        <title>Massive genome expansion in bonnet fungi (Mycena s.s.) driven by repeated elements and novel gene families across ecological guilds.</title>
        <authorList>
            <consortium name="Lawrence Berkeley National Laboratory"/>
            <person name="Harder C.B."/>
            <person name="Miyauchi S."/>
            <person name="Viragh M."/>
            <person name="Kuo A."/>
            <person name="Thoen E."/>
            <person name="Andreopoulos B."/>
            <person name="Lu D."/>
            <person name="Skrede I."/>
            <person name="Drula E."/>
            <person name="Henrissat B."/>
            <person name="Morin E."/>
            <person name="Kohler A."/>
            <person name="Barry K."/>
            <person name="LaButti K."/>
            <person name="Morin E."/>
            <person name="Salamov A."/>
            <person name="Lipzen A."/>
            <person name="Mereny Z."/>
            <person name="Hegedus B."/>
            <person name="Baldrian P."/>
            <person name="Stursova M."/>
            <person name="Weitz H."/>
            <person name="Taylor A."/>
            <person name="Grigoriev I.V."/>
            <person name="Nagy L.G."/>
            <person name="Martin F."/>
            <person name="Kauserud H."/>
        </authorList>
    </citation>
    <scope>NUCLEOTIDE SEQUENCE</scope>
    <source>
        <strain evidence="2">CBHHK188m</strain>
    </source>
</reference>
<sequence length="341" mass="36842">MELYVYTTSRTFSAQGGGELLAAERLLRIKKGLRLAPSPRPRTTSSLSAPAPATLNHRPRPPPRPPRICTAELTVRACICRRSCPPRCVYRHVLLLPLLTMPRISTSSRREYDPSRTRSTATTTRPALRVRLLVSPGRPVHAHRDVAACRFAGDTCAPSRQPGRADATVSWVLQALAFTPSADKLHALRHRFCALPPVSAICTLSFALRHPPFAVSSTSPAPVPVALPVGRITPSRILGRYTHAPDPRRHASEFAPGTRQSDDGWHPPTAIDGTIGSVYAALRVLFPRCKSSGPTNAMCETGAQAQVLALGRSGIEDADRNGSSEDTTVESEARGSTTHPD</sequence>
<feature type="region of interest" description="Disordered" evidence="1">
    <location>
        <begin position="311"/>
        <end position="341"/>
    </location>
</feature>
<keyword evidence="3" id="KW-1185">Reference proteome</keyword>